<accession>A0ACB9Y9B4</accession>
<reference evidence="1" key="1">
    <citation type="submission" date="2022-06" db="EMBL/GenBank/DDBJ databases">
        <title>The First Complete Genome of the Simian Malaria Parasite Plasmodium brasilianum.</title>
        <authorList>
            <person name="Bajic M."/>
            <person name="Ravishankar S."/>
        </authorList>
    </citation>
    <scope>NUCLEOTIDE SEQUENCE</scope>
    <source>
        <strain evidence="1">Bolivian I</strain>
    </source>
</reference>
<organism evidence="1 2">
    <name type="scientific">Plasmodium brasilianum</name>
    <dbReference type="NCBI Taxonomy" id="5824"/>
    <lineage>
        <taxon>Eukaryota</taxon>
        <taxon>Sar</taxon>
        <taxon>Alveolata</taxon>
        <taxon>Apicomplexa</taxon>
        <taxon>Aconoidasida</taxon>
        <taxon>Haemosporida</taxon>
        <taxon>Plasmodiidae</taxon>
        <taxon>Plasmodium</taxon>
        <taxon>Plasmodium (Plasmodium)</taxon>
    </lineage>
</organism>
<name>A0ACB9Y9B4_PLABR</name>
<gene>
    <name evidence="1" type="ORF">MKS88_003281</name>
</gene>
<evidence type="ECO:0000313" key="2">
    <source>
        <dbReference type="Proteomes" id="UP001056978"/>
    </source>
</evidence>
<sequence>MNRKIKKYKIKNKNKNKNTNKIRFKRFMKKLRDSLHIFLPKNKRPSDNNKNEITGGTIYEIGNEIEEIFQEDVENIKFKADDISSFFVKNSEIEEEEEKKEFLNYDGYKTNLVDDNCNNNTYEDAKGRKTKTLFDPSTCGPYVCCVVILSKKENIQIEFIHPNIHDINEGEILFKSKQNKNKIKKNNKRMITPFNVWYRYKGDWKEDVKMLILERMYLFKEVNTKNFLCNFSNNKSISNNNEYNILYGLSGNRYYIIALNYLEDNKCKEIMIISQVPYFDFIYKHFLTVMQSYIMEKKDSKKENNEIMEEEMEKTQIRPSGKDKTKIAEKEIEIITMIENKKDKSEIFANGKTEITVNNKTAITAYENTKIRENRKDKTESKKKKKIIERNYKVLEQFIDTFGTHSTIFDKISFNDYYVNLGKDIEELNNMKIKNILIFLKAVLLEKKIAMLCSKKGKGCKMLLLFLSFIPDIINFGFNIKNYERNFEKWEKLKLPLILFHEKYILLLHINNLELFNEYAFEKNYLISTNIESDVYNFVKNDLDLFYDIDTDELVIKNKNLIDALTLTRYENNYLKKIHSFFTYFFNFSSLFFENIKQNHSLINGKNVGNILNPLPVEQDTPTFSNFFAKKGDKSLLMDVDKNGTTNCSVINARNGSDICKGNDYHCAFNEGNCDNKTSMSDDAMGGEGIGVGEGACPRDRNILQGNALKNRGISGSRIGSRTGSSDNSSECYSTISTRIGREEQEYEYIDDEDEVNIINTKSVTLRKSESYLCPEISENKLKNIKYSDNDQSEIKKDQVEEKYITDLRNHFHNYFKDFFLSSKENFEEGIKEKKEEYESNYNMSFLSIWQETKNYNFFIEKDCKINKFLKIAEQNNVLFDKKYMEDYKFVDDLLIIEKKRKKNNNNKKEEIDKNLKDILLISLKGYIYEGTYCILKKCKQGLGKFVYNIYDITFHGEWENDQINGSGHLLYNNKFKYFGNFKNNLFNGNGLYVDNLLNQYEGEFLNGSFNGNGKLIFNKNTYIGIFKNSNLIGKGKILYQNGLIYTGEIKDFLPHGYGFLSYNSSTVFEGYFLQGKKNGNGFLTINNNSTSNEIFCIEGKWNNDKPVLKKNFNVLFPNKDKYIGKIYILSSNYGGRSKCRSLNIDDTISENINRNMFEVKKLIANKIAFIKNQDKLNIDETLSPQNDDDSLMDGKVDTTHKDDVNTIISADTTANVCSNSNNNNSSSSRSDSAPSFSSCNILKGKNAKRTEDTIPILTEGKQIQGKHYHHHPPSDEKSIAQHAKFIKKTMLKKKLETIMKTKEKKLMKKFFEILDRSWMYNTERKLKNNKEVVEYLQQKNLFLIPHREGICIIHNKKKKENYDGKFCLGMKHGYGISVYDNVNRYEGYWYRGMKHGYGILYEGDNIYYVHFNYDKLIEKQKILHEQLSKYKPKKETSDVVKEYGNHFIINQPFFDYRNFLSSTLCNYL</sequence>
<dbReference type="EMBL" id="CM043778">
    <property type="protein sequence ID" value="KAI4837862.1"/>
    <property type="molecule type" value="Genomic_DNA"/>
</dbReference>
<evidence type="ECO:0000313" key="1">
    <source>
        <dbReference type="EMBL" id="KAI4837862.1"/>
    </source>
</evidence>
<proteinExistence type="predicted"/>
<comment type="caution">
    <text evidence="1">The sequence shown here is derived from an EMBL/GenBank/DDBJ whole genome shotgun (WGS) entry which is preliminary data.</text>
</comment>
<dbReference type="Proteomes" id="UP001056978">
    <property type="component" value="Chromosome 10"/>
</dbReference>
<keyword evidence="2" id="KW-1185">Reference proteome</keyword>
<protein>
    <submittedName>
        <fullName evidence="1">MORN repeat protein</fullName>
    </submittedName>
</protein>